<keyword evidence="2" id="KW-1185">Reference proteome</keyword>
<comment type="caution">
    <text evidence="1">The sequence shown here is derived from an EMBL/GenBank/DDBJ whole genome shotgun (WGS) entry which is preliminary data.</text>
</comment>
<accession>A0ABQ1M159</accession>
<organism evidence="1 2">
    <name type="scientific">Asaia siamensis</name>
    <dbReference type="NCBI Taxonomy" id="110479"/>
    <lineage>
        <taxon>Bacteria</taxon>
        <taxon>Pseudomonadati</taxon>
        <taxon>Pseudomonadota</taxon>
        <taxon>Alphaproteobacteria</taxon>
        <taxon>Acetobacterales</taxon>
        <taxon>Acetobacteraceae</taxon>
        <taxon>Asaia</taxon>
    </lineage>
</organism>
<reference evidence="2" key="1">
    <citation type="journal article" date="2019" name="Int. J. Syst. Evol. Microbiol.">
        <title>The Global Catalogue of Microorganisms (GCM) 10K type strain sequencing project: providing services to taxonomists for standard genome sequencing and annotation.</title>
        <authorList>
            <consortium name="The Broad Institute Genomics Platform"/>
            <consortium name="The Broad Institute Genome Sequencing Center for Infectious Disease"/>
            <person name="Wu L."/>
            <person name="Ma J."/>
        </authorList>
    </citation>
    <scope>NUCLEOTIDE SEQUENCE [LARGE SCALE GENOMIC DNA]</scope>
    <source>
        <strain evidence="2">CCM 7132</strain>
    </source>
</reference>
<evidence type="ECO:0000313" key="1">
    <source>
        <dbReference type="EMBL" id="GGC32578.1"/>
    </source>
</evidence>
<dbReference type="EMBL" id="BMCH01000004">
    <property type="protein sequence ID" value="GGC32578.1"/>
    <property type="molecule type" value="Genomic_DNA"/>
</dbReference>
<protein>
    <submittedName>
        <fullName evidence="1">Uncharacterized protein</fullName>
    </submittedName>
</protein>
<gene>
    <name evidence="1" type="ORF">GCM10007207_17580</name>
</gene>
<evidence type="ECO:0000313" key="2">
    <source>
        <dbReference type="Proteomes" id="UP000637769"/>
    </source>
</evidence>
<dbReference type="Proteomes" id="UP000637769">
    <property type="component" value="Unassembled WGS sequence"/>
</dbReference>
<proteinExistence type="predicted"/>
<name>A0ABQ1M159_9PROT</name>
<sequence>MVNETFSVAENCECCIVWERYFHLDGLGRAVMITDGDDEFFPRLLPHSVNYFARTGTGPRGNGGGFQVNMRGYPGFRDVAKALGFMPIHMDLRIDAASRIIQ</sequence>